<dbReference type="InterPro" id="IPR004516">
    <property type="entry name" value="HisRS/HisZ"/>
</dbReference>
<dbReference type="EMBL" id="FNPV01000004">
    <property type="protein sequence ID" value="SDY77099.1"/>
    <property type="molecule type" value="Genomic_DNA"/>
</dbReference>
<keyword evidence="5 9" id="KW-0963">Cytoplasm</keyword>
<feature type="binding site" evidence="10">
    <location>
        <position position="129"/>
    </location>
    <ligand>
        <name>L-histidine</name>
        <dbReference type="ChEBI" id="CHEBI:57595"/>
    </ligand>
</feature>
<dbReference type="InterPro" id="IPR041715">
    <property type="entry name" value="HisRS-like_core"/>
</dbReference>
<dbReference type="HAMAP" id="MF_00125">
    <property type="entry name" value="HisZ"/>
    <property type="match status" value="1"/>
</dbReference>
<protein>
    <recommendedName>
        <fullName evidence="4 9">ATP phosphoribosyltransferase regulatory subunit</fullName>
    </recommendedName>
</protein>
<reference evidence="12 13" key="1">
    <citation type="submission" date="2016-10" db="EMBL/GenBank/DDBJ databases">
        <authorList>
            <person name="de Groot N.N."/>
        </authorList>
    </citation>
    <scope>NUCLEOTIDE SEQUENCE [LARGE SCALE GENOMIC DNA]</scope>
    <source>
        <strain evidence="12 13">APO</strain>
    </source>
</reference>
<keyword evidence="12" id="KW-0808">Transferase</keyword>
<evidence type="ECO:0000256" key="10">
    <source>
        <dbReference type="PIRSR" id="PIRSR001549-1"/>
    </source>
</evidence>
<dbReference type="PANTHER" id="PTHR43707">
    <property type="entry name" value="HISTIDYL-TRNA SYNTHETASE"/>
    <property type="match status" value="1"/>
</dbReference>
<dbReference type="PIRSF" id="PIRSF001549">
    <property type="entry name" value="His-tRNA_synth"/>
    <property type="match status" value="1"/>
</dbReference>
<comment type="miscellaneous">
    <text evidence="9">This function is generally fulfilled by the C-terminal part of HisG, which is missing in some bacteria such as this one.</text>
</comment>
<comment type="function">
    <text evidence="8 9">Required for the first step of histidine biosynthesis. May allow the feedback regulation of ATP phosphoribosyltransferase activity by histidine.</text>
</comment>
<dbReference type="GO" id="GO:0005737">
    <property type="term" value="C:cytoplasm"/>
    <property type="evidence" value="ECO:0007669"/>
    <property type="project" value="UniProtKB-SubCell"/>
</dbReference>
<dbReference type="Pfam" id="PF13393">
    <property type="entry name" value="tRNA-synt_His"/>
    <property type="match status" value="1"/>
</dbReference>
<dbReference type="GO" id="GO:0016757">
    <property type="term" value="F:glycosyltransferase activity"/>
    <property type="evidence" value="ECO:0007669"/>
    <property type="project" value="UniProtKB-KW"/>
</dbReference>
<dbReference type="GO" id="GO:0000105">
    <property type="term" value="P:L-histidine biosynthetic process"/>
    <property type="evidence" value="ECO:0007669"/>
    <property type="project" value="UniProtKB-UniRule"/>
</dbReference>
<proteinExistence type="inferred from homology"/>
<evidence type="ECO:0000256" key="3">
    <source>
        <dbReference type="ARBA" id="ARBA00005539"/>
    </source>
</evidence>
<keyword evidence="7 9" id="KW-0368">Histidine biosynthesis</keyword>
<dbReference type="InterPro" id="IPR045864">
    <property type="entry name" value="aa-tRNA-synth_II/BPL/LPL"/>
</dbReference>
<accession>A0A1H3MM06</accession>
<dbReference type="GO" id="GO:0006427">
    <property type="term" value="P:histidyl-tRNA aminoacylation"/>
    <property type="evidence" value="ECO:0007669"/>
    <property type="project" value="TreeGrafter"/>
</dbReference>
<feature type="domain" description="Aminoacyl-transfer RNA synthetases class-II family profile" evidence="11">
    <location>
        <begin position="22"/>
        <end position="266"/>
    </location>
</feature>
<evidence type="ECO:0000256" key="5">
    <source>
        <dbReference type="ARBA" id="ARBA00022490"/>
    </source>
</evidence>
<feature type="binding site" evidence="10">
    <location>
        <begin position="81"/>
        <end position="83"/>
    </location>
    <ligand>
        <name>L-histidine</name>
        <dbReference type="ChEBI" id="CHEBI:57595"/>
    </ligand>
</feature>
<evidence type="ECO:0000313" key="13">
    <source>
        <dbReference type="Proteomes" id="UP000199230"/>
    </source>
</evidence>
<dbReference type="PANTHER" id="PTHR43707:SF6">
    <property type="entry name" value="ATP PHOSPHORIBOSYLTRANSFERASE REGULATORY SUBUNIT"/>
    <property type="match status" value="1"/>
</dbReference>
<evidence type="ECO:0000256" key="1">
    <source>
        <dbReference type="ARBA" id="ARBA00004496"/>
    </source>
</evidence>
<dbReference type="GO" id="GO:0140096">
    <property type="term" value="F:catalytic activity, acting on a protein"/>
    <property type="evidence" value="ECO:0007669"/>
    <property type="project" value="UniProtKB-ARBA"/>
</dbReference>
<dbReference type="RefSeq" id="WP_093312703.1">
    <property type="nucleotide sequence ID" value="NZ_FNPV01000004.1"/>
</dbReference>
<evidence type="ECO:0000256" key="6">
    <source>
        <dbReference type="ARBA" id="ARBA00022605"/>
    </source>
</evidence>
<dbReference type="AlphaFoldDB" id="A0A1H3MM06"/>
<comment type="similarity">
    <text evidence="3 9">Belongs to the class-II aminoacyl-tRNA synthetase family. HisZ subfamily.</text>
</comment>
<comment type="subcellular location">
    <subcellularLocation>
        <location evidence="1 9">Cytoplasm</location>
    </subcellularLocation>
</comment>
<comment type="subunit">
    <text evidence="9">Heteromultimer composed of HisG and HisZ subunits.</text>
</comment>
<dbReference type="GO" id="GO:0004821">
    <property type="term" value="F:histidine-tRNA ligase activity"/>
    <property type="evidence" value="ECO:0007669"/>
    <property type="project" value="TreeGrafter"/>
</dbReference>
<comment type="pathway">
    <text evidence="2 9">Amino-acid biosynthesis; L-histidine biosynthesis; L-histidine from 5-phospho-alpha-D-ribose 1-diphosphate: step 1/9.</text>
</comment>
<dbReference type="CDD" id="cd00773">
    <property type="entry name" value="HisRS-like_core"/>
    <property type="match status" value="1"/>
</dbReference>
<dbReference type="STRING" id="159292.SAMN05192546_104174"/>
<evidence type="ECO:0000256" key="4">
    <source>
        <dbReference type="ARBA" id="ARBA00020397"/>
    </source>
</evidence>
<feature type="binding site" evidence="10">
    <location>
        <position position="125"/>
    </location>
    <ligand>
        <name>L-histidine</name>
        <dbReference type="ChEBI" id="CHEBI:57595"/>
    </ligand>
</feature>
<dbReference type="InterPro" id="IPR006195">
    <property type="entry name" value="aa-tRNA-synth_II"/>
</dbReference>
<dbReference type="Gene3D" id="3.30.930.10">
    <property type="entry name" value="Bira Bifunctional Protein, Domain 2"/>
    <property type="match status" value="1"/>
</dbReference>
<evidence type="ECO:0000256" key="7">
    <source>
        <dbReference type="ARBA" id="ARBA00023102"/>
    </source>
</evidence>
<gene>
    <name evidence="9" type="primary">hisZ</name>
    <name evidence="12" type="ORF">SAMN05192546_104174</name>
</gene>
<dbReference type="NCBIfam" id="TIGR00443">
    <property type="entry name" value="hisZ_biosyn_reg"/>
    <property type="match status" value="1"/>
</dbReference>
<dbReference type="SUPFAM" id="SSF55681">
    <property type="entry name" value="Class II aaRS and biotin synthetases"/>
    <property type="match status" value="1"/>
</dbReference>
<dbReference type="UniPathway" id="UPA00031">
    <property type="reaction ID" value="UER00006"/>
</dbReference>
<keyword evidence="13" id="KW-1185">Reference proteome</keyword>
<dbReference type="Proteomes" id="UP000199230">
    <property type="component" value="Unassembled WGS sequence"/>
</dbReference>
<dbReference type="PROSITE" id="PS50862">
    <property type="entry name" value="AA_TRNA_LIGASE_II"/>
    <property type="match status" value="1"/>
</dbReference>
<sequence length="409" mass="46957">MDKRKVFLPQGVQDLLIDDCLLRRKMEDHLMETFNQWGYMEVSSPTLEYYDLFTKPPMLADGDNMFKMIDTNGKILVMRPDCTIPIARMVATKMKNFVYPLKLCYVENVYRIDKEQSDQKREFRQAGVELFGVSSVKGDAEILVTAIESLKSMGLENLTVELGHMKFLGAIFDSLQLDKELKHQLLRLLEEKNIIGIKEMTEMYGIDQEMAQLLIRLPRMFGTPQEVLSEAKKYYLTKEMEEALEELQRTIEMVQKYGLGECLGIDLGMVSQLEYYTGITFKGFTKDLGAVILSGGRYDKLLGKFGMDCTATGFAIVVNKLTKALKIQGNVDVPRRKHILILDSQYRAGAVKEAVDALRQGGNIVEFCMLKDHEEIREYMERRQVDELVRIHVDGQIENISIHENSENR</sequence>
<dbReference type="OrthoDB" id="9800814at2"/>
<keyword evidence="12" id="KW-0328">Glycosyltransferase</keyword>
<organism evidence="12 13">
    <name type="scientific">Tindallia californiensis</name>
    <dbReference type="NCBI Taxonomy" id="159292"/>
    <lineage>
        <taxon>Bacteria</taxon>
        <taxon>Bacillati</taxon>
        <taxon>Bacillota</taxon>
        <taxon>Clostridia</taxon>
        <taxon>Peptostreptococcales</taxon>
        <taxon>Tindalliaceae</taxon>
        <taxon>Tindallia</taxon>
    </lineage>
</organism>
<evidence type="ECO:0000313" key="12">
    <source>
        <dbReference type="EMBL" id="SDY77099.1"/>
    </source>
</evidence>
<feature type="binding site" evidence="10">
    <location>
        <begin position="275"/>
        <end position="276"/>
    </location>
    <ligand>
        <name>L-histidine</name>
        <dbReference type="ChEBI" id="CHEBI:57595"/>
    </ligand>
</feature>
<name>A0A1H3MM06_9FIRM</name>
<evidence type="ECO:0000256" key="9">
    <source>
        <dbReference type="HAMAP-Rule" id="MF_00125"/>
    </source>
</evidence>
<evidence type="ECO:0000259" key="11">
    <source>
        <dbReference type="PROSITE" id="PS50862"/>
    </source>
</evidence>
<evidence type="ECO:0000256" key="8">
    <source>
        <dbReference type="ARBA" id="ARBA00025246"/>
    </source>
</evidence>
<evidence type="ECO:0000256" key="2">
    <source>
        <dbReference type="ARBA" id="ARBA00004667"/>
    </source>
</evidence>
<dbReference type="InterPro" id="IPR004517">
    <property type="entry name" value="HisZ"/>
</dbReference>
<keyword evidence="6 9" id="KW-0028">Amino-acid biosynthesis</keyword>
<feature type="binding site" evidence="10">
    <location>
        <position position="111"/>
    </location>
    <ligand>
        <name>L-histidine</name>
        <dbReference type="ChEBI" id="CHEBI:57595"/>
    </ligand>
</feature>